<dbReference type="Proteomes" id="UP000199735">
    <property type="component" value="Unassembled WGS sequence"/>
</dbReference>
<evidence type="ECO:0000313" key="2">
    <source>
        <dbReference type="EMBL" id="SEN17687.1"/>
    </source>
</evidence>
<dbReference type="EMBL" id="FOCD01000002">
    <property type="protein sequence ID" value="SEN17687.1"/>
    <property type="molecule type" value="Genomic_DNA"/>
</dbReference>
<name>A0A075LNA3_9BACI</name>
<evidence type="ECO:0000313" key="3">
    <source>
        <dbReference type="Proteomes" id="UP000027980"/>
    </source>
</evidence>
<gene>
    <name evidence="1" type="ORF">GZ22_17175</name>
    <name evidence="2" type="ORF">SAMN04489762_1624</name>
</gene>
<dbReference type="RefSeq" id="WP_038564866.1">
    <property type="nucleotide sequence ID" value="NZ_CP008876.1"/>
</dbReference>
<dbReference type="AlphaFoldDB" id="A0A075LNA3"/>
<dbReference type="KEGG" id="tap:GZ22_17175"/>
<dbReference type="GeneID" id="34223037"/>
<proteinExistence type="predicted"/>
<reference evidence="2 4" key="2">
    <citation type="submission" date="2016-10" db="EMBL/GenBank/DDBJ databases">
        <authorList>
            <person name="Varghese N."/>
            <person name="Submissions S."/>
        </authorList>
    </citation>
    <scope>NUCLEOTIDE SEQUENCE [LARGE SCALE GENOMIC DNA]</scope>
    <source>
        <strain evidence="2 4">DSM 21619</strain>
    </source>
</reference>
<dbReference type="EMBL" id="CP008876">
    <property type="protein sequence ID" value="AIF68190.1"/>
    <property type="molecule type" value="Genomic_DNA"/>
</dbReference>
<accession>A0AAX2EES9</accession>
<reference evidence="1 3" key="1">
    <citation type="submission" date="2014-07" db="EMBL/GenBank/DDBJ databases">
        <title>Complete genome sequence of a moderately halophilic bacterium Terribacillus aidingensis MP602, isolated from Cryptomeria fortunei in Tianmu mountain in China.</title>
        <authorList>
            <person name="Wang Y."/>
            <person name="Lu P."/>
            <person name="Zhang L."/>
        </authorList>
    </citation>
    <scope>NUCLEOTIDE SEQUENCE [LARGE SCALE GENOMIC DNA]</scope>
    <source>
        <strain evidence="1 3">MP602</strain>
    </source>
</reference>
<evidence type="ECO:0008006" key="5">
    <source>
        <dbReference type="Google" id="ProtNLM"/>
    </source>
</evidence>
<evidence type="ECO:0000313" key="1">
    <source>
        <dbReference type="EMBL" id="AIF68190.1"/>
    </source>
</evidence>
<accession>A0A075LNA3</accession>
<organism evidence="1 3">
    <name type="scientific">Terribacillus saccharophilus</name>
    <dbReference type="NCBI Taxonomy" id="361277"/>
    <lineage>
        <taxon>Bacteria</taxon>
        <taxon>Bacillati</taxon>
        <taxon>Bacillota</taxon>
        <taxon>Bacilli</taxon>
        <taxon>Bacillales</taxon>
        <taxon>Bacillaceae</taxon>
        <taxon>Terribacillus</taxon>
    </lineage>
</organism>
<dbReference type="HOGENOM" id="CLU_168781_0_1_9"/>
<dbReference type="OrthoDB" id="1799385at2"/>
<evidence type="ECO:0000313" key="4">
    <source>
        <dbReference type="Proteomes" id="UP000199735"/>
    </source>
</evidence>
<dbReference type="Proteomes" id="UP000027980">
    <property type="component" value="Chromosome"/>
</dbReference>
<sequence length="79" mass="8973">MPAENPQNVMLQPPEMISGKDLLYLSDMLNWNLNAAKKAQHAAGEVQLTDAQEALHTIGQMHQRHYDMLLEHLQTKPLN</sequence>
<protein>
    <recommendedName>
        <fullName evidence="5">Coat protein F</fullName>
    </recommendedName>
</protein>